<proteinExistence type="predicted"/>
<sequence length="82" mass="9757">MKTKDAEKLKVFFSAVYAFGVWTTIGSLLYLRYMGRFEDIRDNPYRVVYETAHTKTVIVYKKDFVPYTTRLFNFFNSFTGNK</sequence>
<protein>
    <recommendedName>
        <fullName evidence="3">Small integral membrane protein 26</fullName>
    </recommendedName>
</protein>
<organism evidence="2">
    <name type="scientific">Stegastes partitus</name>
    <name type="common">bicolor damselfish</name>
    <dbReference type="NCBI Taxonomy" id="144197"/>
    <lineage>
        <taxon>Eukaryota</taxon>
        <taxon>Metazoa</taxon>
        <taxon>Chordata</taxon>
        <taxon>Craniata</taxon>
        <taxon>Vertebrata</taxon>
        <taxon>Euteleostomi</taxon>
        <taxon>Actinopterygii</taxon>
        <taxon>Neopterygii</taxon>
        <taxon>Teleostei</taxon>
        <taxon>Neoteleostei</taxon>
        <taxon>Acanthomorphata</taxon>
        <taxon>Ovalentaria</taxon>
        <taxon>Pomacentridae</taxon>
        <taxon>Stegastes</taxon>
    </lineage>
</organism>
<keyword evidence="1" id="KW-0812">Transmembrane</keyword>
<dbReference type="PANTHER" id="PTHR40386">
    <property type="entry name" value="SMALL INTEGRAL MEMBRANE PROTEIN 26"/>
    <property type="match status" value="1"/>
</dbReference>
<accession>A0A3B5AH09</accession>
<evidence type="ECO:0008006" key="3">
    <source>
        <dbReference type="Google" id="ProtNLM"/>
    </source>
</evidence>
<evidence type="ECO:0000313" key="2">
    <source>
        <dbReference type="Ensembl" id="ENSSPAP00000020728.1"/>
    </source>
</evidence>
<dbReference type="InterPro" id="IPR038831">
    <property type="entry name" value="SMIM26"/>
</dbReference>
<keyword evidence="1" id="KW-0472">Membrane</keyword>
<feature type="transmembrane region" description="Helical" evidence="1">
    <location>
        <begin position="12"/>
        <end position="31"/>
    </location>
</feature>
<reference evidence="2" key="1">
    <citation type="submission" date="2023-09" db="UniProtKB">
        <authorList>
            <consortium name="Ensembl"/>
        </authorList>
    </citation>
    <scope>IDENTIFICATION</scope>
</reference>
<dbReference type="GeneTree" id="ENSGT01040000244248"/>
<keyword evidence="1" id="KW-1133">Transmembrane helix</keyword>
<dbReference type="AlphaFoldDB" id="A0A3B5AH09"/>
<name>A0A3B5AH09_9TELE</name>
<dbReference type="Ensembl" id="ENSSPAT00000021043.1">
    <property type="protein sequence ID" value="ENSSPAP00000020728.1"/>
    <property type="gene ID" value="ENSSPAG00000015635.1"/>
</dbReference>
<dbReference type="STRING" id="144197.ENSSPAP00000020728"/>
<evidence type="ECO:0000256" key="1">
    <source>
        <dbReference type="SAM" id="Phobius"/>
    </source>
</evidence>
<dbReference type="PANTHER" id="PTHR40386:SF1">
    <property type="entry name" value="SMALL INTEGRAL MEMBRANE PROTEIN 26"/>
    <property type="match status" value="1"/>
</dbReference>